<dbReference type="AlphaFoldDB" id="A0A1G7ZMW8"/>
<name>A0A1G7ZMW8_9FLAO</name>
<dbReference type="STRING" id="262004.SAMN04489796_1011386"/>
<gene>
    <name evidence="1" type="ORF">SAMN04489796_1011386</name>
</gene>
<accession>A0A1G7ZMW8</accession>
<dbReference type="RefSeq" id="WP_092466816.1">
    <property type="nucleotide sequence ID" value="NZ_FNCZ01000001.1"/>
</dbReference>
<dbReference type="EMBL" id="FNCZ01000001">
    <property type="protein sequence ID" value="SDH10111.1"/>
    <property type="molecule type" value="Genomic_DNA"/>
</dbReference>
<proteinExistence type="predicted"/>
<protein>
    <recommendedName>
        <fullName evidence="3">Type I restriction enzyme, S subunit</fullName>
    </recommendedName>
</protein>
<sequence length="71" mass="8158">MDLILGNYQDNIKCDSIYLITAKRISETTKQSQKLSELRDWFLPMLMNGKVTVGEAQQELGMVAEESEKYN</sequence>
<reference evidence="2" key="1">
    <citation type="submission" date="2016-10" db="EMBL/GenBank/DDBJ databases">
        <authorList>
            <person name="Varghese N."/>
            <person name="Submissions S."/>
        </authorList>
    </citation>
    <scope>NUCLEOTIDE SEQUENCE [LARGE SCALE GENOMIC DNA]</scope>
    <source>
        <strain evidence="2">DSM 15363</strain>
    </source>
</reference>
<keyword evidence="2" id="KW-1185">Reference proteome</keyword>
<dbReference type="OrthoDB" id="9816225at2"/>
<evidence type="ECO:0000313" key="1">
    <source>
        <dbReference type="EMBL" id="SDH10111.1"/>
    </source>
</evidence>
<evidence type="ECO:0008006" key="3">
    <source>
        <dbReference type="Google" id="ProtNLM"/>
    </source>
</evidence>
<evidence type="ECO:0000313" key="2">
    <source>
        <dbReference type="Proteomes" id="UP000199492"/>
    </source>
</evidence>
<organism evidence="1 2">
    <name type="scientific">Winogradskyella thalassocola</name>
    <dbReference type="NCBI Taxonomy" id="262004"/>
    <lineage>
        <taxon>Bacteria</taxon>
        <taxon>Pseudomonadati</taxon>
        <taxon>Bacteroidota</taxon>
        <taxon>Flavobacteriia</taxon>
        <taxon>Flavobacteriales</taxon>
        <taxon>Flavobacteriaceae</taxon>
        <taxon>Winogradskyella</taxon>
    </lineage>
</organism>
<dbReference type="Proteomes" id="UP000199492">
    <property type="component" value="Unassembled WGS sequence"/>
</dbReference>